<evidence type="ECO:0000256" key="7">
    <source>
        <dbReference type="ARBA" id="ARBA00022989"/>
    </source>
</evidence>
<dbReference type="Gene3D" id="1.10.3720.10">
    <property type="entry name" value="MetI-like"/>
    <property type="match status" value="1"/>
</dbReference>
<feature type="transmembrane region" description="Helical" evidence="10">
    <location>
        <begin position="215"/>
        <end position="241"/>
    </location>
</feature>
<keyword evidence="5" id="KW-0997">Cell inner membrane</keyword>
<evidence type="ECO:0000313" key="13">
    <source>
        <dbReference type="EMBL" id="SPR96917.1"/>
    </source>
</evidence>
<keyword evidence="7 10" id="KW-1133">Transmembrane helix</keyword>
<dbReference type="PROSITE" id="PS50928">
    <property type="entry name" value="ABC_TM1"/>
    <property type="match status" value="1"/>
</dbReference>
<name>A0A375DZF2_9BURK</name>
<organism evidence="13 14">
    <name type="scientific">Cupriavidus taiwanensis</name>
    <dbReference type="NCBI Taxonomy" id="164546"/>
    <lineage>
        <taxon>Bacteria</taxon>
        <taxon>Pseudomonadati</taxon>
        <taxon>Pseudomonadota</taxon>
        <taxon>Betaproteobacteria</taxon>
        <taxon>Burkholderiales</taxon>
        <taxon>Burkholderiaceae</taxon>
        <taxon>Cupriavidus</taxon>
    </lineage>
</organism>
<evidence type="ECO:0000256" key="3">
    <source>
        <dbReference type="ARBA" id="ARBA00022448"/>
    </source>
</evidence>
<comment type="subunit">
    <text evidence="2">The complex is composed of two ATP-binding proteins (UgpC), two transmembrane proteins (UgpA and UgpE) and a solute-binding protein (UgpB).</text>
</comment>
<evidence type="ECO:0000256" key="10">
    <source>
        <dbReference type="RuleBase" id="RU363032"/>
    </source>
</evidence>
<dbReference type="GO" id="GO:0005886">
    <property type="term" value="C:plasma membrane"/>
    <property type="evidence" value="ECO:0007669"/>
    <property type="project" value="UniProtKB-SubCell"/>
</dbReference>
<evidence type="ECO:0000313" key="15">
    <source>
        <dbReference type="Proteomes" id="UP000256952"/>
    </source>
</evidence>
<keyword evidence="3 10" id="KW-0813">Transport</keyword>
<dbReference type="CDD" id="cd06261">
    <property type="entry name" value="TM_PBP2"/>
    <property type="match status" value="1"/>
</dbReference>
<proteinExistence type="inferred from homology"/>
<dbReference type="SUPFAM" id="SSF161098">
    <property type="entry name" value="MetI-like"/>
    <property type="match status" value="1"/>
</dbReference>
<protein>
    <recommendedName>
        <fullName evidence="9">sn-glycerol-3-phosphate transport system permease protein UgpA</fullName>
    </recommendedName>
</protein>
<dbReference type="GO" id="GO:0055085">
    <property type="term" value="P:transmembrane transport"/>
    <property type="evidence" value="ECO:0007669"/>
    <property type="project" value="InterPro"/>
</dbReference>
<evidence type="ECO:0000259" key="11">
    <source>
        <dbReference type="PROSITE" id="PS50928"/>
    </source>
</evidence>
<dbReference type="Pfam" id="PF00528">
    <property type="entry name" value="BPD_transp_1"/>
    <property type="match status" value="1"/>
</dbReference>
<dbReference type="Proteomes" id="UP000256952">
    <property type="component" value="Chromosome CBM2613_a"/>
</dbReference>
<evidence type="ECO:0000313" key="12">
    <source>
        <dbReference type="EMBL" id="SOZ56541.1"/>
    </source>
</evidence>
<comment type="similarity">
    <text evidence="10">Belongs to the binding-protein-dependent transport system permease family.</text>
</comment>
<keyword evidence="8 10" id="KW-0472">Membrane</keyword>
<dbReference type="InterPro" id="IPR035906">
    <property type="entry name" value="MetI-like_sf"/>
</dbReference>
<dbReference type="PANTHER" id="PTHR43227:SF9">
    <property type="entry name" value="SN-GLYCEROL-3-PHOSPHATE TRANSPORT SYSTEM PERMEASE PROTEIN UGPA"/>
    <property type="match status" value="1"/>
</dbReference>
<comment type="subcellular location">
    <subcellularLocation>
        <location evidence="1">Cell inner membrane</location>
        <topology evidence="1">Multi-pass membrane protein</topology>
    </subcellularLocation>
    <subcellularLocation>
        <location evidence="10">Cell membrane</location>
        <topology evidence="10">Multi-pass membrane protein</topology>
    </subcellularLocation>
</comment>
<sequence>MSDAAIRGIRRNPFMEKRVVFRSPWLPYLLVLPQIAITLIFFFLPAGQALYQSMLQQDAFGINLEFVGLDNFRMLWNDPLYVESFQVTAIFAVGVTVVGLTTALALAYFADRVIRGAVGYKTLLIWPYAVAPAVAGVLWMFMFNPTLGVVSFALRKLGVEWNFLLNGNQALLLVVLAAAWKQISYNFLFFLAGLQSIPRSLIEAAAIDGAGPWRRFWSIVFPLLSPTTFFLMVINVVYAFFDTFAIIDAVTHGGPFNSTNTLVYKVFHDGFRGMDIGGSAAQSVVLMVIVIALTVVQFRYVERKVQY</sequence>
<accession>A0A375DZF2</accession>
<reference evidence="13 14" key="2">
    <citation type="submission" date="2018-01" db="EMBL/GenBank/DDBJ databases">
        <authorList>
            <person name="Gaut B.S."/>
            <person name="Morton B.R."/>
            <person name="Clegg M.T."/>
            <person name="Duvall M.R."/>
        </authorList>
    </citation>
    <scope>NUCLEOTIDE SEQUENCE [LARGE SCALE GENOMIC DNA]</scope>
    <source>
        <strain evidence="13">Cupriavidus taiwanensis cmp 52</strain>
    </source>
</reference>
<reference evidence="12 15" key="1">
    <citation type="submission" date="2018-01" db="EMBL/GenBank/DDBJ databases">
        <authorList>
            <person name="Clerissi C."/>
        </authorList>
    </citation>
    <scope>NUCLEOTIDE SEQUENCE [LARGE SCALE GENOMIC DNA]</scope>
    <source>
        <strain evidence="12">Cupriavidus taiwanensis STM 8556</strain>
    </source>
</reference>
<gene>
    <name evidence="13" type="primary">ugpA</name>
    <name evidence="12" type="ORF">CBM2613_A220260</name>
    <name evidence="13" type="ORF">CBM2634_A160273</name>
</gene>
<evidence type="ECO:0000256" key="1">
    <source>
        <dbReference type="ARBA" id="ARBA00004429"/>
    </source>
</evidence>
<keyword evidence="4" id="KW-1003">Cell membrane</keyword>
<dbReference type="AlphaFoldDB" id="A0A375DZF2"/>
<dbReference type="EMBL" id="OFTH01000015">
    <property type="protein sequence ID" value="SOZ56541.1"/>
    <property type="molecule type" value="Genomic_DNA"/>
</dbReference>
<evidence type="ECO:0000256" key="9">
    <source>
        <dbReference type="ARBA" id="ARBA00040780"/>
    </source>
</evidence>
<dbReference type="InterPro" id="IPR050809">
    <property type="entry name" value="UgpAE/MalFG_permease"/>
</dbReference>
<evidence type="ECO:0000256" key="5">
    <source>
        <dbReference type="ARBA" id="ARBA00022519"/>
    </source>
</evidence>
<feature type="transmembrane region" description="Helical" evidence="10">
    <location>
        <begin position="280"/>
        <end position="301"/>
    </location>
</feature>
<feature type="transmembrane region" description="Helical" evidence="10">
    <location>
        <begin position="85"/>
        <end position="110"/>
    </location>
</feature>
<evidence type="ECO:0000256" key="8">
    <source>
        <dbReference type="ARBA" id="ARBA00023136"/>
    </source>
</evidence>
<keyword evidence="6 10" id="KW-0812">Transmembrane</keyword>
<dbReference type="EMBL" id="OVTA01000008">
    <property type="protein sequence ID" value="SPR96917.1"/>
    <property type="molecule type" value="Genomic_DNA"/>
</dbReference>
<dbReference type="NCBIfam" id="NF007852">
    <property type="entry name" value="PRK10561.1"/>
    <property type="match status" value="1"/>
</dbReference>
<dbReference type="Proteomes" id="UP000256805">
    <property type="component" value="Unassembled WGS sequence"/>
</dbReference>
<evidence type="ECO:0000256" key="4">
    <source>
        <dbReference type="ARBA" id="ARBA00022475"/>
    </source>
</evidence>
<evidence type="ECO:0000256" key="2">
    <source>
        <dbReference type="ARBA" id="ARBA00011557"/>
    </source>
</evidence>
<feature type="transmembrane region" description="Helical" evidence="10">
    <location>
        <begin position="122"/>
        <end position="142"/>
    </location>
</feature>
<evidence type="ECO:0000313" key="14">
    <source>
        <dbReference type="Proteomes" id="UP000256805"/>
    </source>
</evidence>
<dbReference type="InterPro" id="IPR000515">
    <property type="entry name" value="MetI-like"/>
</dbReference>
<dbReference type="PANTHER" id="PTHR43227">
    <property type="entry name" value="BLL4140 PROTEIN"/>
    <property type="match status" value="1"/>
</dbReference>
<feature type="transmembrane region" description="Helical" evidence="10">
    <location>
        <begin position="25"/>
        <end position="44"/>
    </location>
</feature>
<evidence type="ECO:0000256" key="6">
    <source>
        <dbReference type="ARBA" id="ARBA00022692"/>
    </source>
</evidence>
<feature type="domain" description="ABC transmembrane type-1" evidence="11">
    <location>
        <begin position="85"/>
        <end position="297"/>
    </location>
</feature>